<proteinExistence type="predicted"/>
<dbReference type="Proteomes" id="UP001060215">
    <property type="component" value="Chromosome 14"/>
</dbReference>
<dbReference type="EMBL" id="CM045771">
    <property type="protein sequence ID" value="KAI7987214.1"/>
    <property type="molecule type" value="Genomic_DNA"/>
</dbReference>
<keyword evidence="2" id="KW-1185">Reference proteome</keyword>
<evidence type="ECO:0000313" key="1">
    <source>
        <dbReference type="EMBL" id="KAI7987214.1"/>
    </source>
</evidence>
<gene>
    <name evidence="1" type="ORF">LOK49_LG13G01516</name>
</gene>
<evidence type="ECO:0000313" key="2">
    <source>
        <dbReference type="Proteomes" id="UP001060215"/>
    </source>
</evidence>
<reference evidence="1 2" key="1">
    <citation type="journal article" date="2022" name="Plant J.">
        <title>Chromosome-level genome of Camellia lanceoleosa provides a valuable resource for understanding genome evolution and self-incompatibility.</title>
        <authorList>
            <person name="Gong W."/>
            <person name="Xiao S."/>
            <person name="Wang L."/>
            <person name="Liao Z."/>
            <person name="Chang Y."/>
            <person name="Mo W."/>
            <person name="Hu G."/>
            <person name="Li W."/>
            <person name="Zhao G."/>
            <person name="Zhu H."/>
            <person name="Hu X."/>
            <person name="Ji K."/>
            <person name="Xiang X."/>
            <person name="Song Q."/>
            <person name="Yuan D."/>
            <person name="Jin S."/>
            <person name="Zhang L."/>
        </authorList>
    </citation>
    <scope>NUCLEOTIDE SEQUENCE [LARGE SCALE GENOMIC DNA]</scope>
    <source>
        <strain evidence="1">SQ_2022a</strain>
    </source>
</reference>
<accession>A0ACC0FFT4</accession>
<sequence length="318" mass="35907">MYIEELKGGEQLGSREEEKLYDAEVVGGSIVVADVKRVLVGAGARALFYPTLLYNVVRNKIQAEFRWWDWVDECVLLGAMPFPVDVERLKDLGVCEVITLTEPYETLVPTSLYQAHGINHLVLPTRDYLFAPSLSDICQAVYFIHENASCGRATYVHCKAGRGRSTTIVLCYLLQHKQMMPDAAYSYVKSIWPRAVQEFYHHKVKMAYYPSDMANLILTTRKFLAARDLKPFDDSSVVLITKTDLDGYDPSHEFSAVGSKIWTDLSLVCRIQVTGQAALAKLSCLWLRCHTQQKVSSESSCRIIADQLRVLSADIHVF</sequence>
<organism evidence="1 2">
    <name type="scientific">Camellia lanceoleosa</name>
    <dbReference type="NCBI Taxonomy" id="1840588"/>
    <lineage>
        <taxon>Eukaryota</taxon>
        <taxon>Viridiplantae</taxon>
        <taxon>Streptophyta</taxon>
        <taxon>Embryophyta</taxon>
        <taxon>Tracheophyta</taxon>
        <taxon>Spermatophyta</taxon>
        <taxon>Magnoliopsida</taxon>
        <taxon>eudicotyledons</taxon>
        <taxon>Gunneridae</taxon>
        <taxon>Pentapetalae</taxon>
        <taxon>asterids</taxon>
        <taxon>Ericales</taxon>
        <taxon>Theaceae</taxon>
        <taxon>Camellia</taxon>
    </lineage>
</organism>
<comment type="caution">
    <text evidence="1">The sequence shown here is derived from an EMBL/GenBank/DDBJ whole genome shotgun (WGS) entry which is preliminary data.</text>
</comment>
<protein>
    <submittedName>
        <fullName evidence="1">Dual specificity protein phosphatase DSP8</fullName>
    </submittedName>
</protein>
<name>A0ACC0FFT4_9ERIC</name>